<evidence type="ECO:0000256" key="9">
    <source>
        <dbReference type="ARBA" id="ARBA00022806"/>
    </source>
</evidence>
<evidence type="ECO:0000256" key="17">
    <source>
        <dbReference type="ARBA" id="ARBA00034808"/>
    </source>
</evidence>
<dbReference type="Pfam" id="PF00270">
    <property type="entry name" value="DEAD"/>
    <property type="match status" value="1"/>
</dbReference>
<dbReference type="SUPFAM" id="SSF47819">
    <property type="entry name" value="HRDC-like"/>
    <property type="match status" value="1"/>
</dbReference>
<dbReference type="InterPro" id="IPR011545">
    <property type="entry name" value="DEAD/DEAH_box_helicase_dom"/>
</dbReference>
<dbReference type="InterPro" id="IPR018982">
    <property type="entry name" value="RQC_domain"/>
</dbReference>
<keyword evidence="14" id="KW-0413">Isomerase</keyword>
<evidence type="ECO:0000256" key="6">
    <source>
        <dbReference type="ARBA" id="ARBA00022741"/>
    </source>
</evidence>
<keyword evidence="15" id="KW-0539">Nucleus</keyword>
<keyword evidence="12" id="KW-0238">DNA-binding</keyword>
<feature type="region of interest" description="Disordered" evidence="20">
    <location>
        <begin position="156"/>
        <end position="189"/>
    </location>
</feature>
<evidence type="ECO:0000313" key="24">
    <source>
        <dbReference type="EMBL" id="VDD82544.1"/>
    </source>
</evidence>
<dbReference type="InterPro" id="IPR036388">
    <property type="entry name" value="WH-like_DNA-bd_sf"/>
</dbReference>
<dbReference type="SMART" id="SM00490">
    <property type="entry name" value="HELICc"/>
    <property type="match status" value="1"/>
</dbReference>
<evidence type="ECO:0000256" key="15">
    <source>
        <dbReference type="ARBA" id="ARBA00023242"/>
    </source>
</evidence>
<dbReference type="GO" id="GO:0000724">
    <property type="term" value="P:double-strand break repair via homologous recombination"/>
    <property type="evidence" value="ECO:0007669"/>
    <property type="project" value="TreeGrafter"/>
</dbReference>
<evidence type="ECO:0000256" key="14">
    <source>
        <dbReference type="ARBA" id="ARBA00023235"/>
    </source>
</evidence>
<reference evidence="24 25" key="1">
    <citation type="submission" date="2018-10" db="EMBL/GenBank/DDBJ databases">
        <authorList>
            <consortium name="Pathogen Informatics"/>
        </authorList>
    </citation>
    <scope>NUCLEOTIDE SEQUENCE [LARGE SCALE GENOMIC DNA]</scope>
</reference>
<dbReference type="GO" id="GO:0003677">
    <property type="term" value="F:DNA binding"/>
    <property type="evidence" value="ECO:0007669"/>
    <property type="project" value="UniProtKB-KW"/>
</dbReference>
<feature type="region of interest" description="Disordered" evidence="20">
    <location>
        <begin position="1"/>
        <end position="96"/>
    </location>
</feature>
<dbReference type="InterPro" id="IPR002464">
    <property type="entry name" value="DNA/RNA_helicase_DEAH_CS"/>
</dbReference>
<comment type="catalytic activity">
    <reaction evidence="16">
        <text>Couples ATP hydrolysis with the unwinding of duplex DNA by translocating in the 3'-5' direction.</text>
        <dbReference type="EC" id="5.6.2.4"/>
    </reaction>
</comment>
<dbReference type="SMART" id="SM00956">
    <property type="entry name" value="RQC"/>
    <property type="match status" value="1"/>
</dbReference>
<feature type="region of interest" description="Disordered" evidence="20">
    <location>
        <begin position="1111"/>
        <end position="1174"/>
    </location>
</feature>
<evidence type="ECO:0000313" key="25">
    <source>
        <dbReference type="Proteomes" id="UP000267029"/>
    </source>
</evidence>
<dbReference type="InterPro" id="IPR036390">
    <property type="entry name" value="WH_DNA-bd_sf"/>
</dbReference>
<feature type="domain" description="HRDC" evidence="21">
    <location>
        <begin position="950"/>
        <end position="1033"/>
    </location>
</feature>
<dbReference type="InterPro" id="IPR001650">
    <property type="entry name" value="Helicase_C-like"/>
</dbReference>
<dbReference type="Pfam" id="PF09382">
    <property type="entry name" value="RQC"/>
    <property type="match status" value="1"/>
</dbReference>
<dbReference type="PROSITE" id="PS51192">
    <property type="entry name" value="HELICASE_ATP_BIND_1"/>
    <property type="match status" value="1"/>
</dbReference>
<keyword evidence="5" id="KW-0479">Metal-binding</keyword>
<dbReference type="InterPro" id="IPR010997">
    <property type="entry name" value="HRDC-like_sf"/>
</dbReference>
<dbReference type="InterPro" id="IPR002121">
    <property type="entry name" value="HRDC_dom"/>
</dbReference>
<keyword evidence="4" id="KW-0235">DNA replication</keyword>
<dbReference type="SUPFAM" id="SSF46785">
    <property type="entry name" value="Winged helix' DNA-binding domain"/>
    <property type="match status" value="1"/>
</dbReference>
<evidence type="ECO:0000256" key="19">
    <source>
        <dbReference type="ARBA" id="ARBA00073450"/>
    </source>
</evidence>
<evidence type="ECO:0000256" key="13">
    <source>
        <dbReference type="ARBA" id="ARBA00023204"/>
    </source>
</evidence>
<evidence type="ECO:0000256" key="12">
    <source>
        <dbReference type="ARBA" id="ARBA00023125"/>
    </source>
</evidence>
<dbReference type="InterPro" id="IPR032284">
    <property type="entry name" value="RecQ_Zn-bd"/>
</dbReference>
<dbReference type="Pfam" id="PF16124">
    <property type="entry name" value="RecQ_Zn_bind"/>
    <property type="match status" value="1"/>
</dbReference>
<dbReference type="GO" id="GO:0006260">
    <property type="term" value="P:DNA replication"/>
    <property type="evidence" value="ECO:0007669"/>
    <property type="project" value="UniProtKB-KW"/>
</dbReference>
<dbReference type="Pfam" id="PF00570">
    <property type="entry name" value="HRDC"/>
    <property type="match status" value="1"/>
</dbReference>
<dbReference type="GO" id="GO:0046872">
    <property type="term" value="F:metal ion binding"/>
    <property type="evidence" value="ECO:0007669"/>
    <property type="project" value="UniProtKB-KW"/>
</dbReference>
<evidence type="ECO:0000256" key="8">
    <source>
        <dbReference type="ARBA" id="ARBA00022801"/>
    </source>
</evidence>
<keyword evidence="7" id="KW-0227">DNA damage</keyword>
<dbReference type="InterPro" id="IPR014001">
    <property type="entry name" value="Helicase_ATP-bd"/>
</dbReference>
<dbReference type="InterPro" id="IPR004589">
    <property type="entry name" value="DNA_helicase_ATP-dep_RecQ"/>
</dbReference>
<feature type="compositionally biased region" description="Polar residues" evidence="20">
    <location>
        <begin position="156"/>
        <end position="169"/>
    </location>
</feature>
<evidence type="ECO:0000259" key="23">
    <source>
        <dbReference type="PROSITE" id="PS51194"/>
    </source>
</evidence>
<dbReference type="GO" id="GO:0005634">
    <property type="term" value="C:nucleus"/>
    <property type="evidence" value="ECO:0007669"/>
    <property type="project" value="UniProtKB-SubCell"/>
</dbReference>
<sequence>MKSALSSTSTPTPTNSLRKPIFTPVNSSSPTPNVNPTSRPLPSAEAVRLNNDPHTRPRSPSPDLELTDVESSPGRETQAHRRLTASAENVLEGRGLGAEDQISPSWLGDDVDVFQFAEIPTQFEPAVTSTQANNVAAPIIFSSPPRHGLKSLLQNSAPLTTPLPENSPSTRPPSLDEPPIPSPPSSESKKIELKQTCLTLEKPVPCEPAGVCISASLFKALNEACDAIQAMPIQKLINCFEGQIGCITQLLTERSNHQSMPPATPMAQANLSNGSTNEFASFDFASPKVKPANGADLSSRQSVLPLVNSEASPAVVRHNPLSKVQLIARSKPKEPKLEADTGEGNAFLPLSSHQSKWDASAEAVDYKDQPDDGSTGEFDGTDCFPHSKAMMDAFKRIFGLRTFRRNQLQAINAALLGKDCFVIMPTGGGKSLCYQLPGVIEDGLTIIVSPLKALILDQVNKLQSLGVKAASLSGDVSMSESDRIFTALHMMNLGISILFVTPEKIAASGKLKQVLEALYKRNKLARFVIDEAHCVSQWGHDFRPDYRNLRILRQSYPKVPMMAMTATATPQVRQDILHQLQMTNTKWFIQSFNRANLKFEVRQKKLKSCTKDIINLIHSEYPRLSGIVYCLSRNECDTLAEELTAAGLPAKAYHAGMTDAARKRVQESWIQEENFKIVCATIAFGMGIDKPDVRFVIHYSIPKSIEGYYQEAGRAGRDGLPATCILYYNWRDVIRLRKLIHSSSPNGYADPTVKLHEDALFKMVSYCDNVIDCRRKLILAHFGEAFDPADCALVIGCECDNCQYAERQKLAQRDLTVDAKALVETVVDFVQRRRNVTLNYLVDIFRGKFLPWEEPVQRNNDQNLALYSRGSNYSKTDAERLLHRLLADRVLNEEFAITAVDTVATYLRPGPKANLLLSGSLQIMLPVAVNIKARGADILVVGEQPKDKFASIRSDCYEALVKTAKQLTSQQGISNYSTVFPNEMLLEIAEMLPTSLEELLKIPQCTEYKLTRFNATEAFLDVTLNYLSILGAMKEEERELAARNDQLQVQPMPPTKSVKSTARKTVASRYFGKVGAARRVLGCAPFYSTRVGGGGAKTSFKKRVFGNFSNKSRGGGAASKTATKRPAPSSNFGGSGGDTLTPTSSSGWLRAKPHPSSDGPSFKPKLMKLTARFE</sequence>
<dbReference type="NCBIfam" id="TIGR00614">
    <property type="entry name" value="recQ_fam"/>
    <property type="match status" value="1"/>
</dbReference>
<keyword evidence="11" id="KW-0067">ATP-binding</keyword>
<comment type="similarity">
    <text evidence="3">Belongs to the helicase family. RecQ subfamily.</text>
</comment>
<feature type="compositionally biased region" description="Low complexity" evidence="20">
    <location>
        <begin position="23"/>
        <end position="38"/>
    </location>
</feature>
<dbReference type="FunFam" id="3.40.50.300:FF:000537">
    <property type="entry name" value="Bloom syndrome RecQ-like helicase"/>
    <property type="match status" value="1"/>
</dbReference>
<dbReference type="EMBL" id="UXSR01005530">
    <property type="protein sequence ID" value="VDD82544.1"/>
    <property type="molecule type" value="Genomic_DNA"/>
</dbReference>
<dbReference type="Gene3D" id="1.10.10.10">
    <property type="entry name" value="Winged helix-like DNA-binding domain superfamily/Winged helix DNA-binding domain"/>
    <property type="match status" value="1"/>
</dbReference>
<evidence type="ECO:0000259" key="21">
    <source>
        <dbReference type="PROSITE" id="PS50967"/>
    </source>
</evidence>
<dbReference type="SUPFAM" id="SSF52540">
    <property type="entry name" value="P-loop containing nucleoside triphosphate hydrolases"/>
    <property type="match status" value="1"/>
</dbReference>
<evidence type="ECO:0000256" key="18">
    <source>
        <dbReference type="ARBA" id="ARBA00044542"/>
    </source>
</evidence>
<evidence type="ECO:0000256" key="4">
    <source>
        <dbReference type="ARBA" id="ARBA00022705"/>
    </source>
</evidence>
<dbReference type="PROSITE" id="PS00690">
    <property type="entry name" value="DEAH_ATP_HELICASE"/>
    <property type="match status" value="1"/>
</dbReference>
<dbReference type="Gene3D" id="1.10.150.80">
    <property type="entry name" value="HRDC domain"/>
    <property type="match status" value="1"/>
</dbReference>
<dbReference type="OrthoDB" id="10261556at2759"/>
<keyword evidence="9" id="KW-0347">Helicase</keyword>
<evidence type="ECO:0000256" key="2">
    <source>
        <dbReference type="ARBA" id="ARBA00004123"/>
    </source>
</evidence>
<dbReference type="PANTHER" id="PTHR13710">
    <property type="entry name" value="DNA HELICASE RECQ FAMILY MEMBER"/>
    <property type="match status" value="1"/>
</dbReference>
<dbReference type="GO" id="GO:0005524">
    <property type="term" value="F:ATP binding"/>
    <property type="evidence" value="ECO:0007669"/>
    <property type="project" value="UniProtKB-KW"/>
</dbReference>
<accession>A0A3P6H7J7</accession>
<dbReference type="InterPro" id="IPR044876">
    <property type="entry name" value="HRDC_dom_sf"/>
</dbReference>
<dbReference type="CDD" id="cd18794">
    <property type="entry name" value="SF2_C_RecQ"/>
    <property type="match status" value="1"/>
</dbReference>
<proteinExistence type="inferred from homology"/>
<gene>
    <name evidence="24" type="ORF">MCOS_LOCUS8547</name>
</gene>
<dbReference type="PANTHER" id="PTHR13710:SF153">
    <property type="entry name" value="RECQ-LIKE DNA HELICASE BLM"/>
    <property type="match status" value="1"/>
</dbReference>
<dbReference type="SMART" id="SM00341">
    <property type="entry name" value="HRDC"/>
    <property type="match status" value="1"/>
</dbReference>
<evidence type="ECO:0000256" key="16">
    <source>
        <dbReference type="ARBA" id="ARBA00034617"/>
    </source>
</evidence>
<evidence type="ECO:0000256" key="3">
    <source>
        <dbReference type="ARBA" id="ARBA00005446"/>
    </source>
</evidence>
<dbReference type="InterPro" id="IPR027417">
    <property type="entry name" value="P-loop_NTPase"/>
</dbReference>
<keyword evidence="10" id="KW-0862">Zinc</keyword>
<evidence type="ECO:0000256" key="5">
    <source>
        <dbReference type="ARBA" id="ARBA00022723"/>
    </source>
</evidence>
<keyword evidence="8" id="KW-0378">Hydrolase</keyword>
<dbReference type="AlphaFoldDB" id="A0A3P6H7J7"/>
<dbReference type="PROSITE" id="PS51194">
    <property type="entry name" value="HELICASE_CTER"/>
    <property type="match status" value="1"/>
</dbReference>
<dbReference type="GO" id="GO:0009378">
    <property type="term" value="F:four-way junction helicase activity"/>
    <property type="evidence" value="ECO:0007669"/>
    <property type="project" value="TreeGrafter"/>
</dbReference>
<dbReference type="GO" id="GO:0016787">
    <property type="term" value="F:hydrolase activity"/>
    <property type="evidence" value="ECO:0007669"/>
    <property type="project" value="UniProtKB-KW"/>
</dbReference>
<dbReference type="PROSITE" id="PS50967">
    <property type="entry name" value="HRDC"/>
    <property type="match status" value="1"/>
</dbReference>
<dbReference type="Gene3D" id="3.40.50.300">
    <property type="entry name" value="P-loop containing nucleotide triphosphate hydrolases"/>
    <property type="match status" value="2"/>
</dbReference>
<feature type="compositionally biased region" description="Pro residues" evidence="20">
    <location>
        <begin position="175"/>
        <end position="184"/>
    </location>
</feature>
<dbReference type="GO" id="GO:0043138">
    <property type="term" value="F:3'-5' DNA helicase activity"/>
    <property type="evidence" value="ECO:0007669"/>
    <property type="project" value="UniProtKB-EC"/>
</dbReference>
<keyword evidence="13" id="KW-0234">DNA repair</keyword>
<dbReference type="Pfam" id="PF00271">
    <property type="entry name" value="Helicase_C"/>
    <property type="match status" value="1"/>
</dbReference>
<dbReference type="GO" id="GO:0005694">
    <property type="term" value="C:chromosome"/>
    <property type="evidence" value="ECO:0007669"/>
    <property type="project" value="TreeGrafter"/>
</dbReference>
<dbReference type="FunFam" id="3.40.50.300:FF:000340">
    <property type="entry name" value="Bloom syndrome, RecQ helicase"/>
    <property type="match status" value="1"/>
</dbReference>
<feature type="compositionally biased region" description="Low complexity" evidence="20">
    <location>
        <begin position="1"/>
        <end position="16"/>
    </location>
</feature>
<evidence type="ECO:0000256" key="20">
    <source>
        <dbReference type="SAM" id="MobiDB-lite"/>
    </source>
</evidence>
<comment type="subcellular location">
    <subcellularLocation>
        <location evidence="2">Nucleus</location>
    </subcellularLocation>
</comment>
<evidence type="ECO:0000256" key="11">
    <source>
        <dbReference type="ARBA" id="ARBA00022840"/>
    </source>
</evidence>
<dbReference type="GO" id="GO:0005737">
    <property type="term" value="C:cytoplasm"/>
    <property type="evidence" value="ECO:0007669"/>
    <property type="project" value="TreeGrafter"/>
</dbReference>
<protein>
    <recommendedName>
        <fullName evidence="19">RecQ-like DNA helicase BLM</fullName>
        <ecNumber evidence="17">5.6.2.4</ecNumber>
    </recommendedName>
    <alternativeName>
        <fullName evidence="18">DNA 3'-5' helicase BLM</fullName>
    </alternativeName>
</protein>
<evidence type="ECO:0000256" key="10">
    <source>
        <dbReference type="ARBA" id="ARBA00022833"/>
    </source>
</evidence>
<dbReference type="STRING" id="53468.A0A3P6H7J7"/>
<organism evidence="24 25">
    <name type="scientific">Mesocestoides corti</name>
    <name type="common">Flatworm</name>
    <dbReference type="NCBI Taxonomy" id="53468"/>
    <lineage>
        <taxon>Eukaryota</taxon>
        <taxon>Metazoa</taxon>
        <taxon>Spiralia</taxon>
        <taxon>Lophotrochozoa</taxon>
        <taxon>Platyhelminthes</taxon>
        <taxon>Cestoda</taxon>
        <taxon>Eucestoda</taxon>
        <taxon>Cyclophyllidea</taxon>
        <taxon>Mesocestoididae</taxon>
        <taxon>Mesocestoides</taxon>
    </lineage>
</organism>
<evidence type="ECO:0000256" key="7">
    <source>
        <dbReference type="ARBA" id="ARBA00022763"/>
    </source>
</evidence>
<name>A0A3P6H7J7_MESCO</name>
<feature type="compositionally biased region" description="Polar residues" evidence="20">
    <location>
        <begin position="1128"/>
        <end position="1147"/>
    </location>
</feature>
<dbReference type="SMART" id="SM00487">
    <property type="entry name" value="DEXDc"/>
    <property type="match status" value="1"/>
</dbReference>
<dbReference type="EC" id="5.6.2.4" evidence="17"/>
<keyword evidence="25" id="KW-1185">Reference proteome</keyword>
<comment type="cofactor">
    <cofactor evidence="1">
        <name>Zn(2+)</name>
        <dbReference type="ChEBI" id="CHEBI:29105"/>
    </cofactor>
</comment>
<evidence type="ECO:0000256" key="1">
    <source>
        <dbReference type="ARBA" id="ARBA00001947"/>
    </source>
</evidence>
<feature type="domain" description="Helicase ATP-binding" evidence="22">
    <location>
        <begin position="411"/>
        <end position="586"/>
    </location>
</feature>
<feature type="domain" description="Helicase C-terminal" evidence="23">
    <location>
        <begin position="616"/>
        <end position="761"/>
    </location>
</feature>
<keyword evidence="6" id="KW-0547">Nucleotide-binding</keyword>
<evidence type="ECO:0000259" key="22">
    <source>
        <dbReference type="PROSITE" id="PS51192"/>
    </source>
</evidence>
<dbReference type="Proteomes" id="UP000267029">
    <property type="component" value="Unassembled WGS sequence"/>
</dbReference>